<keyword evidence="3" id="KW-1185">Reference proteome</keyword>
<sequence>MRYLLFLFLISVSAKAQLPAMHCGYDFTSYLVLDVHEDGKKENIKNLKITVVDSLGKEVVNVNNIYSFRNSNEPLQFSMNYQIDENGNKITAENPKARWFFPYAKDNYLLSIAATFPADKFSVKIEDPNKKYKTQTIQLFAFNMYMLCSSQAEKTVQFGRKANRPIDIVLERK</sequence>
<feature type="signal peptide" evidence="1">
    <location>
        <begin position="1"/>
        <end position="16"/>
    </location>
</feature>
<evidence type="ECO:0000256" key="1">
    <source>
        <dbReference type="SAM" id="SignalP"/>
    </source>
</evidence>
<dbReference type="EMBL" id="JRLZ01000009">
    <property type="protein sequence ID" value="KGO95634.1"/>
    <property type="molecule type" value="Genomic_DNA"/>
</dbReference>
<evidence type="ECO:0000313" key="2">
    <source>
        <dbReference type="EMBL" id="KGO95634.1"/>
    </source>
</evidence>
<dbReference type="PATRIC" id="fig|1107311.3.peg.1880"/>
<protein>
    <submittedName>
        <fullName evidence="2">Uncharacterized protein</fullName>
    </submittedName>
</protein>
<dbReference type="eggNOG" id="ENOG502ZFT7">
    <property type="taxonomic scope" value="Bacteria"/>
</dbReference>
<name>V6S8D8_9FLAO</name>
<dbReference type="AlphaFoldDB" id="V6S8D8"/>
<proteinExistence type="predicted"/>
<dbReference type="OrthoDB" id="1354051at2"/>
<dbReference type="Proteomes" id="UP000030149">
    <property type="component" value="Unassembled WGS sequence"/>
</dbReference>
<accession>V6S8D8</accession>
<reference evidence="3" key="1">
    <citation type="submission" date="2013-09" db="EMBL/GenBank/DDBJ databases">
        <authorList>
            <person name="Zeng Z."/>
            <person name="Chen C."/>
        </authorList>
    </citation>
    <scope>NUCLEOTIDE SEQUENCE [LARGE SCALE GENOMIC DNA]</scope>
    <source>
        <strain evidence="3">DK69</strain>
    </source>
</reference>
<reference evidence="2 3" key="2">
    <citation type="journal article" date="2015" name="Stand. Genomic Sci.">
        <title>High quality draft genomic sequence of Flavobacterium enshiense DK69(T) and comparison among Flavobacterium genomes.</title>
        <authorList>
            <person name="Zeng Z."/>
            <person name="Chen C."/>
            <person name="Du H."/>
            <person name="Wang G."/>
            <person name="Li M."/>
        </authorList>
    </citation>
    <scope>NUCLEOTIDE SEQUENCE [LARGE SCALE GENOMIC DNA]</scope>
    <source>
        <strain evidence="2 3">DK69</strain>
    </source>
</reference>
<feature type="chain" id="PRO_5004750376" evidence="1">
    <location>
        <begin position="17"/>
        <end position="173"/>
    </location>
</feature>
<comment type="caution">
    <text evidence="2">The sequence shown here is derived from an EMBL/GenBank/DDBJ whole genome shotgun (WGS) entry which is preliminary data.</text>
</comment>
<dbReference type="RefSeq" id="WP_023573901.1">
    <property type="nucleotide sequence ID" value="NZ_AVCS01000013.1"/>
</dbReference>
<evidence type="ECO:0000313" key="3">
    <source>
        <dbReference type="Proteomes" id="UP000030149"/>
    </source>
</evidence>
<gene>
    <name evidence="2" type="ORF">Q767_10435</name>
</gene>
<organism evidence="2 3">
    <name type="scientific">Flavobacterium enshiense DK69</name>
    <dbReference type="NCBI Taxonomy" id="1107311"/>
    <lineage>
        <taxon>Bacteria</taxon>
        <taxon>Pseudomonadati</taxon>
        <taxon>Bacteroidota</taxon>
        <taxon>Flavobacteriia</taxon>
        <taxon>Flavobacteriales</taxon>
        <taxon>Flavobacteriaceae</taxon>
        <taxon>Flavobacterium</taxon>
    </lineage>
</organism>
<keyword evidence="1" id="KW-0732">Signal</keyword>